<keyword evidence="3" id="KW-1185">Reference proteome</keyword>
<gene>
    <name evidence="2" type="ORF">MC378_10820</name>
</gene>
<feature type="domain" description="Phytase-like" evidence="1">
    <location>
        <begin position="44"/>
        <end position="342"/>
    </location>
</feature>
<dbReference type="Pfam" id="PF13449">
    <property type="entry name" value="Phytase-like"/>
    <property type="match status" value="1"/>
</dbReference>
<dbReference type="PANTHER" id="PTHR37957">
    <property type="entry name" value="BLR7070 PROTEIN"/>
    <property type="match status" value="1"/>
</dbReference>
<reference evidence="2" key="1">
    <citation type="submission" date="2022-02" db="EMBL/GenBank/DDBJ databases">
        <title>Polaribacter sp. MSW13, isolated from seawater.</title>
        <authorList>
            <person name="Kristyanto S."/>
            <person name="Jung J."/>
            <person name="Jeon C.O."/>
        </authorList>
    </citation>
    <scope>NUCLEOTIDE SEQUENCE</scope>
    <source>
        <strain evidence="2">MSW13</strain>
    </source>
</reference>
<dbReference type="AlphaFoldDB" id="A0A9X1VPX5"/>
<accession>A0A9X1VPX5</accession>
<dbReference type="PANTHER" id="PTHR37957:SF1">
    <property type="entry name" value="PHYTASE-LIKE DOMAIN-CONTAINING PROTEIN"/>
    <property type="match status" value="1"/>
</dbReference>
<sequence>MKKIILVFLLISVFGACKKTNNTKLTFLDEFVLADSIPFQNSIIGGLSAIDKTNGFYYFVVDDARNPRFLKAKINIQQNEIQAVDFKDVVFLNDSTTSYYKENHLDLESIFVDEETEEITFVGEGSIRKKKGLTVFKTAANGKFIEAYKLPESLSNNKIIKHNAGFEGSSKSIDGKGFWVAMEAPLKTDGEDPTFTKTSSPIRITYYDKATKKATKQFAYQLERITKPAKGKVNLNGATAILEYKKNHFFIIERTYQSGYGAHGNIVRVFDATIDKETTNVLEIDSLKKTTFIPLKKRLLLNFEKVQDQLTNGIIDNIEGMTFGPILENGNQSLILISDDNFQVYGKQLNQFVLLEITN</sequence>
<protein>
    <submittedName>
        <fullName evidence="2">Esterase-like activity of phytase family protein</fullName>
    </submittedName>
</protein>
<dbReference type="PROSITE" id="PS51257">
    <property type="entry name" value="PROKAR_LIPOPROTEIN"/>
    <property type="match status" value="1"/>
</dbReference>
<dbReference type="EMBL" id="JAKQYM010000007">
    <property type="protein sequence ID" value="MCI2229658.1"/>
    <property type="molecule type" value="Genomic_DNA"/>
</dbReference>
<proteinExistence type="predicted"/>
<dbReference type="InterPro" id="IPR027372">
    <property type="entry name" value="Phytase-like_dom"/>
</dbReference>
<dbReference type="RefSeq" id="WP_242178783.1">
    <property type="nucleotide sequence ID" value="NZ_JAKQYM010000007.1"/>
</dbReference>
<evidence type="ECO:0000313" key="2">
    <source>
        <dbReference type="EMBL" id="MCI2229658.1"/>
    </source>
</evidence>
<dbReference type="Proteomes" id="UP001139369">
    <property type="component" value="Unassembled WGS sequence"/>
</dbReference>
<evidence type="ECO:0000313" key="3">
    <source>
        <dbReference type="Proteomes" id="UP001139369"/>
    </source>
</evidence>
<organism evidence="2 3">
    <name type="scientific">Polaribacter marinus</name>
    <dbReference type="NCBI Taxonomy" id="2916838"/>
    <lineage>
        <taxon>Bacteria</taxon>
        <taxon>Pseudomonadati</taxon>
        <taxon>Bacteroidota</taxon>
        <taxon>Flavobacteriia</taxon>
        <taxon>Flavobacteriales</taxon>
        <taxon>Flavobacteriaceae</taxon>
    </lineage>
</organism>
<comment type="caution">
    <text evidence="2">The sequence shown here is derived from an EMBL/GenBank/DDBJ whole genome shotgun (WGS) entry which is preliminary data.</text>
</comment>
<evidence type="ECO:0000259" key="1">
    <source>
        <dbReference type="Pfam" id="PF13449"/>
    </source>
</evidence>
<name>A0A9X1VPX5_9FLAO</name>